<dbReference type="AlphaFoldDB" id="A0A0F4LIC8"/>
<proteinExistence type="inferred from homology"/>
<dbReference type="OrthoDB" id="9802328at2"/>
<dbReference type="GO" id="GO:0030170">
    <property type="term" value="F:pyridoxal phosphate binding"/>
    <property type="evidence" value="ECO:0007669"/>
    <property type="project" value="InterPro"/>
</dbReference>
<comment type="cofactor">
    <cofactor evidence="1 6">
        <name>pyridoxal 5'-phosphate</name>
        <dbReference type="ChEBI" id="CHEBI:597326"/>
    </cofactor>
</comment>
<dbReference type="Pfam" id="PF00155">
    <property type="entry name" value="Aminotran_1_2"/>
    <property type="match status" value="1"/>
</dbReference>
<dbReference type="HOGENOM" id="CLU_017584_4_3_9"/>
<sequence length="371" mass="41714">MSLDVNILPSDYIDLSIGDFRSGINKRIIDKLVKRVENAGNGYTPGLGLPKLREKIVSYYSKTYGIKDIDINNIQITVSCLHGAFLSLKSLINTKSDEIIVVAPFFPSYLNLIAGVGATPVIVKSEAPTFALPIEQIKKAVNTNTKAIIINYPNNPTGASLSQTDREFLNNLCEEKNIFVIDDHVYSDYPSKYQYQPISTDISHQILVSSFSKSFAIPGIRLGYVIAPANIIERDGFYNEGITFSSPTISQFIGEIILEEPEKYTHHIAEIKQTGAELTRLFATSKYFPSSSYMGGLYMFIEVPEAIKDIDLYYKLLEKHFHVIVAKGSDFQYSERYFRISLSTEKEILLEGAQKIIDCVDYTLNYDKQKA</sequence>
<feature type="domain" description="Aminotransferase class I/classII large" evidence="7">
    <location>
        <begin position="11"/>
        <end position="348"/>
    </location>
</feature>
<dbReference type="RefSeq" id="WP_046332365.1">
    <property type="nucleotide sequence ID" value="NZ_JBHTBO010000014.1"/>
</dbReference>
<dbReference type="PANTHER" id="PTHR46383:SF1">
    <property type="entry name" value="ASPARTATE AMINOTRANSFERASE"/>
    <property type="match status" value="1"/>
</dbReference>
<evidence type="ECO:0000256" key="2">
    <source>
        <dbReference type="ARBA" id="ARBA00007441"/>
    </source>
</evidence>
<dbReference type="GO" id="GO:0006520">
    <property type="term" value="P:amino acid metabolic process"/>
    <property type="evidence" value="ECO:0007669"/>
    <property type="project" value="InterPro"/>
</dbReference>
<evidence type="ECO:0000256" key="1">
    <source>
        <dbReference type="ARBA" id="ARBA00001933"/>
    </source>
</evidence>
<comment type="caution">
    <text evidence="8">The sequence shown here is derived from an EMBL/GenBank/DDBJ whole genome shotgun (WGS) entry which is preliminary data.</text>
</comment>
<keyword evidence="3 6" id="KW-0032">Aminotransferase</keyword>
<evidence type="ECO:0000313" key="9">
    <source>
        <dbReference type="Proteomes" id="UP000033612"/>
    </source>
</evidence>
<dbReference type="EC" id="2.6.1.-" evidence="6"/>
<evidence type="ECO:0000256" key="5">
    <source>
        <dbReference type="ARBA" id="ARBA00022898"/>
    </source>
</evidence>
<dbReference type="GO" id="GO:0008483">
    <property type="term" value="F:transaminase activity"/>
    <property type="evidence" value="ECO:0007669"/>
    <property type="project" value="UniProtKB-KW"/>
</dbReference>
<keyword evidence="4 6" id="KW-0808">Transferase</keyword>
<evidence type="ECO:0000256" key="4">
    <source>
        <dbReference type="ARBA" id="ARBA00022679"/>
    </source>
</evidence>
<dbReference type="InterPro" id="IPR015424">
    <property type="entry name" value="PyrdxlP-dep_Trfase"/>
</dbReference>
<dbReference type="InterPro" id="IPR004838">
    <property type="entry name" value="NHTrfase_class1_PyrdxlP-BS"/>
</dbReference>
<dbReference type="Proteomes" id="UP000033612">
    <property type="component" value="Unassembled WGS sequence"/>
</dbReference>
<dbReference type="PROSITE" id="PS00105">
    <property type="entry name" value="AA_TRANSFER_CLASS_1"/>
    <property type="match status" value="1"/>
</dbReference>
<dbReference type="SUPFAM" id="SSF53383">
    <property type="entry name" value="PLP-dependent transferases"/>
    <property type="match status" value="1"/>
</dbReference>
<dbReference type="STRING" id="1218506.JF75_12900"/>
<reference evidence="8 9" key="1">
    <citation type="submission" date="2015-01" db="EMBL/GenBank/DDBJ databases">
        <title>Comparative genomics of the lactic acid bacteria isolated from the honey bee gut.</title>
        <authorList>
            <person name="Ellegaard K.M."/>
            <person name="Tamarit D."/>
            <person name="Javelind E."/>
            <person name="Olofsson T."/>
            <person name="Andersson S.G."/>
            <person name="Vasquez A."/>
        </authorList>
    </citation>
    <scope>NUCLEOTIDE SEQUENCE [LARGE SCALE GENOMIC DNA]</scope>
    <source>
        <strain evidence="8 9">Hma2</strain>
    </source>
</reference>
<gene>
    <name evidence="8" type="ORF">JF75_12900</name>
</gene>
<keyword evidence="9" id="KW-1185">Reference proteome</keyword>
<organism evidence="8 9">
    <name type="scientific">Lactobacillus kimbladii</name>
    <dbReference type="NCBI Taxonomy" id="1218506"/>
    <lineage>
        <taxon>Bacteria</taxon>
        <taxon>Bacillati</taxon>
        <taxon>Bacillota</taxon>
        <taxon>Bacilli</taxon>
        <taxon>Lactobacillales</taxon>
        <taxon>Lactobacillaceae</taxon>
        <taxon>Lactobacillus</taxon>
    </lineage>
</organism>
<dbReference type="InterPro" id="IPR015421">
    <property type="entry name" value="PyrdxlP-dep_Trfase_major"/>
</dbReference>
<evidence type="ECO:0000259" key="7">
    <source>
        <dbReference type="Pfam" id="PF00155"/>
    </source>
</evidence>
<dbReference type="PANTHER" id="PTHR46383">
    <property type="entry name" value="ASPARTATE AMINOTRANSFERASE"/>
    <property type="match status" value="1"/>
</dbReference>
<keyword evidence="5" id="KW-0663">Pyridoxal phosphate</keyword>
<dbReference type="InterPro" id="IPR004839">
    <property type="entry name" value="Aminotransferase_I/II_large"/>
</dbReference>
<comment type="similarity">
    <text evidence="2 6">Belongs to the class-I pyridoxal-phosphate-dependent aminotransferase family.</text>
</comment>
<protein>
    <recommendedName>
        <fullName evidence="6">Aminotransferase</fullName>
        <ecNumber evidence="6">2.6.1.-</ecNumber>
    </recommendedName>
</protein>
<evidence type="ECO:0000313" key="8">
    <source>
        <dbReference type="EMBL" id="KJY58078.1"/>
    </source>
</evidence>
<name>A0A0F4LIC8_9LACO</name>
<dbReference type="CDD" id="cd00609">
    <property type="entry name" value="AAT_like"/>
    <property type="match status" value="1"/>
</dbReference>
<dbReference type="EMBL" id="JXLH01000015">
    <property type="protein sequence ID" value="KJY58078.1"/>
    <property type="molecule type" value="Genomic_DNA"/>
</dbReference>
<dbReference type="InterPro" id="IPR050596">
    <property type="entry name" value="AspAT/PAT-like"/>
</dbReference>
<dbReference type="Gene3D" id="3.40.640.10">
    <property type="entry name" value="Type I PLP-dependent aspartate aminotransferase-like (Major domain)"/>
    <property type="match status" value="1"/>
</dbReference>
<accession>A0A0F4LIC8</accession>
<evidence type="ECO:0000256" key="3">
    <source>
        <dbReference type="ARBA" id="ARBA00022576"/>
    </source>
</evidence>
<dbReference type="PATRIC" id="fig|1218506.3.peg.1357"/>
<evidence type="ECO:0000256" key="6">
    <source>
        <dbReference type="RuleBase" id="RU000481"/>
    </source>
</evidence>